<dbReference type="InterPro" id="IPR021919">
    <property type="entry name" value="CCB1"/>
</dbReference>
<organism evidence="2">
    <name type="scientific">Timspurckia oligopyrenoides</name>
    <dbReference type="NCBI Taxonomy" id="708627"/>
    <lineage>
        <taxon>Eukaryota</taxon>
        <taxon>Rhodophyta</taxon>
        <taxon>Bangiophyceae</taxon>
        <taxon>Porphyridiales</taxon>
        <taxon>Porphyridiaceae</taxon>
        <taxon>Timspurckia</taxon>
    </lineage>
</organism>
<sequence>MLGFLESSAFALTRSGFTSNACSQNSGRNNDNGIVNRNLNWNVKSKRNCSVKGVNSVKMNLELLDSHSALFILSAQSASASAESMLDNTQSLGITGLVFFLTFWGLISFVKGSTKARIEQRNYSVQGDPADLARRTAAHFLGRSFAINREADKRPGVVTFEGMVAPSTALAALLVFCLAIGLSGLVIILDLVLPEQYQSPLWWNIVWLSGLVAPWYWNGAKRVEQVKLMIEENSETEKGMNTIFIKGHRDELLEFEQALGYKRNEPAEE</sequence>
<protein>
    <submittedName>
        <fullName evidence="2">Uncharacterized protein</fullName>
    </submittedName>
</protein>
<dbReference type="Pfam" id="PF12046">
    <property type="entry name" value="CCB1"/>
    <property type="match status" value="1"/>
</dbReference>
<feature type="transmembrane region" description="Helical" evidence="1">
    <location>
        <begin position="169"/>
        <end position="189"/>
    </location>
</feature>
<dbReference type="PANTHER" id="PTHR35302:SF1">
    <property type="entry name" value="PROTEIN COFACTOR ASSEMBLY OF COMPLEX C SUBUNIT B CCB1, CHLOROPLASTIC"/>
    <property type="match status" value="1"/>
</dbReference>
<dbReference type="EMBL" id="HBFP01005249">
    <property type="protein sequence ID" value="CAD8819332.1"/>
    <property type="molecule type" value="Transcribed_RNA"/>
</dbReference>
<proteinExistence type="predicted"/>
<dbReference type="AlphaFoldDB" id="A0A7S1ERL7"/>
<feature type="transmembrane region" description="Helical" evidence="1">
    <location>
        <begin position="91"/>
        <end position="110"/>
    </location>
</feature>
<keyword evidence="1" id="KW-0472">Membrane</keyword>
<dbReference type="PANTHER" id="PTHR35302">
    <property type="match status" value="1"/>
</dbReference>
<keyword evidence="1" id="KW-1133">Transmembrane helix</keyword>
<name>A0A7S1ERL7_9RHOD</name>
<keyword evidence="1" id="KW-0812">Transmembrane</keyword>
<accession>A0A7S1ERL7</accession>
<evidence type="ECO:0000313" key="2">
    <source>
        <dbReference type="EMBL" id="CAD8819332.1"/>
    </source>
</evidence>
<gene>
    <name evidence="2" type="ORF">TOLI1172_LOCUS3721</name>
</gene>
<reference evidence="2" key="1">
    <citation type="submission" date="2021-01" db="EMBL/GenBank/DDBJ databases">
        <authorList>
            <person name="Corre E."/>
            <person name="Pelletier E."/>
            <person name="Niang G."/>
            <person name="Scheremetjew M."/>
            <person name="Finn R."/>
            <person name="Kale V."/>
            <person name="Holt S."/>
            <person name="Cochrane G."/>
            <person name="Meng A."/>
            <person name="Brown T."/>
            <person name="Cohen L."/>
        </authorList>
    </citation>
    <scope>NUCLEOTIDE SEQUENCE</scope>
    <source>
        <strain evidence="2">CCMP3278</strain>
    </source>
</reference>
<evidence type="ECO:0000256" key="1">
    <source>
        <dbReference type="SAM" id="Phobius"/>
    </source>
</evidence>
<feature type="transmembrane region" description="Helical" evidence="1">
    <location>
        <begin position="201"/>
        <end position="219"/>
    </location>
</feature>